<organism evidence="3 4">
    <name type="scientific">Lebetimonas natsushimae</name>
    <dbReference type="NCBI Taxonomy" id="1936991"/>
    <lineage>
        <taxon>Bacteria</taxon>
        <taxon>Pseudomonadati</taxon>
        <taxon>Campylobacterota</taxon>
        <taxon>Epsilonproteobacteria</taxon>
        <taxon>Nautiliales</taxon>
        <taxon>Nautiliaceae</taxon>
        <taxon>Lebetimonas</taxon>
    </lineage>
</organism>
<name>A0A292YBT0_9BACT</name>
<feature type="region of interest" description="Disordered" evidence="1">
    <location>
        <begin position="280"/>
        <end position="326"/>
    </location>
</feature>
<comment type="caution">
    <text evidence="3">The sequence shown here is derived from an EMBL/GenBank/DDBJ whole genome shotgun (WGS) entry which is preliminary data.</text>
</comment>
<dbReference type="RefSeq" id="WP_096258122.1">
    <property type="nucleotide sequence ID" value="NZ_BDME01000001.1"/>
</dbReference>
<dbReference type="AlphaFoldDB" id="A0A292YBT0"/>
<dbReference type="Proteomes" id="UP000217944">
    <property type="component" value="Unassembled WGS sequence"/>
</dbReference>
<sequence>MRFLLILVAIFLYANIGNIKEIKGGVKVVRNHKTLKAYVNMPIEKKDTIYTYNNSKAKIIFKDKTIITLGKNSVFKVEDYVYGKKPRAKFSFLKGAFVSVDGKIAKIAPKRFKLKTKNASIGIRGTTVFGEISDKKDIIGCTQGLISVSKNGQEVLVKPGEMVKVFTNKITSPVKIPQSYLNKLVKKLSLNKKEIKSFFKQININRQNKVTWGDYIIETPVKNKNINNDIDTHVNTSHFVVEKQKIEINNKINNSETTDTTNIPINNSAGNLESPTIINTYNSNNGNHNGQDGTNNGNHNGQSGSMMDNLINNGSSMMNNMMNNGH</sequence>
<evidence type="ECO:0000313" key="3">
    <source>
        <dbReference type="EMBL" id="GAX86961.1"/>
    </source>
</evidence>
<dbReference type="EMBL" id="BDME01000001">
    <property type="protein sequence ID" value="GAX86961.1"/>
    <property type="molecule type" value="Genomic_DNA"/>
</dbReference>
<evidence type="ECO:0000256" key="1">
    <source>
        <dbReference type="SAM" id="MobiDB-lite"/>
    </source>
</evidence>
<evidence type="ECO:0000259" key="2">
    <source>
        <dbReference type="Pfam" id="PF04773"/>
    </source>
</evidence>
<evidence type="ECO:0000313" key="4">
    <source>
        <dbReference type="Proteomes" id="UP000217944"/>
    </source>
</evidence>
<accession>A0A292YBT0</accession>
<reference evidence="3 4" key="1">
    <citation type="journal article" date="2017" name="Syst. Appl. Microbiol.">
        <title>Lebetimonas natsushimae sp. nov., a novel strictly anaerobic, moderately thermophilic chemoautotroph isolated from a deep-sea hydrothermal vent polychaete nest in the Mid-Okinawa Trough.</title>
        <authorList>
            <person name="Nagata R."/>
            <person name="Takaki Y."/>
            <person name="Tame A."/>
            <person name="Nunoura T."/>
            <person name="Muto H."/>
            <person name="Mino S."/>
            <person name="Sawayama S."/>
            <person name="Takai K."/>
            <person name="Nakagawa S."/>
        </authorList>
    </citation>
    <scope>NUCLEOTIDE SEQUENCE [LARGE SCALE GENOMIC DNA]</scope>
    <source>
        <strain evidence="3 4">HS1857</strain>
    </source>
</reference>
<dbReference type="PANTHER" id="PTHR38731">
    <property type="entry name" value="LIPL45-RELATED LIPOPROTEIN-RELATED"/>
    <property type="match status" value="1"/>
</dbReference>
<proteinExistence type="predicted"/>
<keyword evidence="4" id="KW-1185">Reference proteome</keyword>
<feature type="compositionally biased region" description="Low complexity" evidence="1">
    <location>
        <begin position="312"/>
        <end position="326"/>
    </location>
</feature>
<feature type="compositionally biased region" description="Polar residues" evidence="1">
    <location>
        <begin position="290"/>
        <end position="306"/>
    </location>
</feature>
<dbReference type="Pfam" id="PF04773">
    <property type="entry name" value="FecR"/>
    <property type="match status" value="1"/>
</dbReference>
<protein>
    <recommendedName>
        <fullName evidence="2">FecR protein domain-containing protein</fullName>
    </recommendedName>
</protein>
<dbReference type="InterPro" id="IPR006860">
    <property type="entry name" value="FecR"/>
</dbReference>
<gene>
    <name evidence="3" type="ORF">LNAT_P0256</name>
</gene>
<feature type="domain" description="FecR protein" evidence="2">
    <location>
        <begin position="47"/>
        <end position="144"/>
    </location>
</feature>
<dbReference type="Gene3D" id="2.60.120.1440">
    <property type="match status" value="1"/>
</dbReference>
<dbReference type="OrthoDB" id="5335024at2"/>
<feature type="compositionally biased region" description="Low complexity" evidence="1">
    <location>
        <begin position="280"/>
        <end position="289"/>
    </location>
</feature>